<protein>
    <submittedName>
        <fullName evidence="1">Uncharacterized protein</fullName>
    </submittedName>
</protein>
<proteinExistence type="predicted"/>
<reference evidence="1 2" key="1">
    <citation type="submission" date="2021-05" db="EMBL/GenBank/DDBJ databases">
        <title>The draft genome of Geobacter luticola JCM 17780.</title>
        <authorList>
            <person name="Xu Z."/>
            <person name="Masuda Y."/>
            <person name="Itoh H."/>
            <person name="Senoo K."/>
        </authorList>
    </citation>
    <scope>NUCLEOTIDE SEQUENCE [LARGE SCALE GENOMIC DNA]</scope>
    <source>
        <strain evidence="1 2">JCM 17780</strain>
    </source>
</reference>
<accession>A0ABS5SE41</accession>
<organism evidence="1 2">
    <name type="scientific">Geomobilimonas luticola</name>
    <dbReference type="NCBI Taxonomy" id="1114878"/>
    <lineage>
        <taxon>Bacteria</taxon>
        <taxon>Pseudomonadati</taxon>
        <taxon>Thermodesulfobacteriota</taxon>
        <taxon>Desulfuromonadia</taxon>
        <taxon>Geobacterales</taxon>
        <taxon>Geobacteraceae</taxon>
        <taxon>Geomobilimonas</taxon>
    </lineage>
</organism>
<evidence type="ECO:0000313" key="2">
    <source>
        <dbReference type="Proteomes" id="UP000756860"/>
    </source>
</evidence>
<dbReference type="EMBL" id="JAHCVK010000002">
    <property type="protein sequence ID" value="MBT0652907.1"/>
    <property type="molecule type" value="Genomic_DNA"/>
</dbReference>
<evidence type="ECO:0000313" key="1">
    <source>
        <dbReference type="EMBL" id="MBT0652907.1"/>
    </source>
</evidence>
<dbReference type="RefSeq" id="WP_214174898.1">
    <property type="nucleotide sequence ID" value="NZ_JAHCVK010000002.1"/>
</dbReference>
<name>A0ABS5SE41_9BACT</name>
<sequence>MGKTTIYLNKEAEEIYRQAKEYAGDNLSAVIVQGLKLYVEKMDMMAKGMTEQVIFDGKRFMHEDICQGKNLKFIGMKLAEGSTEYGHGDEYCHCFTLYLTRKGKFLVASSNVDQKSYIENFFYKVFDTFTEVMAAGYPSSMLEEARMKMPEVACEELDV</sequence>
<gene>
    <name evidence="1" type="ORF">KI810_07555</name>
</gene>
<comment type="caution">
    <text evidence="1">The sequence shown here is derived from an EMBL/GenBank/DDBJ whole genome shotgun (WGS) entry which is preliminary data.</text>
</comment>
<keyword evidence="2" id="KW-1185">Reference proteome</keyword>
<dbReference type="Proteomes" id="UP000756860">
    <property type="component" value="Unassembled WGS sequence"/>
</dbReference>